<comment type="similarity">
    <text evidence="9">Belongs to the G-protein coupled receptor 1 family.</text>
</comment>
<dbReference type="RefSeq" id="XP_020642486.2">
    <property type="nucleotide sequence ID" value="XM_020786827.2"/>
</dbReference>
<organism evidence="12 13">
    <name type="scientific">Pogona vitticeps</name>
    <name type="common">central bearded dragon</name>
    <dbReference type="NCBI Taxonomy" id="103695"/>
    <lineage>
        <taxon>Eukaryota</taxon>
        <taxon>Metazoa</taxon>
        <taxon>Chordata</taxon>
        <taxon>Craniata</taxon>
        <taxon>Vertebrata</taxon>
        <taxon>Euteleostomi</taxon>
        <taxon>Lepidosauria</taxon>
        <taxon>Squamata</taxon>
        <taxon>Bifurcata</taxon>
        <taxon>Unidentata</taxon>
        <taxon>Episquamata</taxon>
        <taxon>Toxicofera</taxon>
        <taxon>Iguania</taxon>
        <taxon>Acrodonta</taxon>
        <taxon>Agamidae</taxon>
        <taxon>Amphibolurinae</taxon>
        <taxon>Pogona</taxon>
    </lineage>
</organism>
<evidence type="ECO:0000256" key="8">
    <source>
        <dbReference type="ARBA" id="ARBA00023224"/>
    </source>
</evidence>
<evidence type="ECO:0000256" key="10">
    <source>
        <dbReference type="SAM" id="Phobius"/>
    </source>
</evidence>
<gene>
    <name evidence="13" type="primary">LOC110075502</name>
</gene>
<accession>A0A6J0T1H3</accession>
<evidence type="ECO:0000256" key="2">
    <source>
        <dbReference type="ARBA" id="ARBA00022475"/>
    </source>
</evidence>
<dbReference type="Pfam" id="PF00001">
    <property type="entry name" value="7tm_1"/>
    <property type="match status" value="1"/>
</dbReference>
<feature type="domain" description="G-protein coupled receptors family 1 profile" evidence="11">
    <location>
        <begin position="37"/>
        <end position="291"/>
    </location>
</feature>
<evidence type="ECO:0000256" key="3">
    <source>
        <dbReference type="ARBA" id="ARBA00022692"/>
    </source>
</evidence>
<dbReference type="KEGG" id="pvt:110075502"/>
<dbReference type="Gene3D" id="1.20.1070.10">
    <property type="entry name" value="Rhodopsin 7-helix transmembrane proteins"/>
    <property type="match status" value="1"/>
</dbReference>
<dbReference type="InterPro" id="IPR017452">
    <property type="entry name" value="GPCR_Rhodpsn_7TM"/>
</dbReference>
<evidence type="ECO:0000313" key="12">
    <source>
        <dbReference type="Proteomes" id="UP001652642"/>
    </source>
</evidence>
<dbReference type="SUPFAM" id="SSF81321">
    <property type="entry name" value="Family A G protein-coupled receptor-like"/>
    <property type="match status" value="1"/>
</dbReference>
<feature type="transmembrane region" description="Helical" evidence="10">
    <location>
        <begin position="55"/>
        <end position="77"/>
    </location>
</feature>
<dbReference type="GO" id="GO:0004930">
    <property type="term" value="F:G protein-coupled receptor activity"/>
    <property type="evidence" value="ECO:0007669"/>
    <property type="project" value="UniProtKB-KW"/>
</dbReference>
<keyword evidence="6 10" id="KW-0472">Membrane</keyword>
<feature type="transmembrane region" description="Helical" evidence="10">
    <location>
        <begin position="28"/>
        <end position="48"/>
    </location>
</feature>
<keyword evidence="7 9" id="KW-0675">Receptor</keyword>
<evidence type="ECO:0000256" key="1">
    <source>
        <dbReference type="ARBA" id="ARBA00004651"/>
    </source>
</evidence>
<keyword evidence="8 9" id="KW-0807">Transducer</keyword>
<comment type="subcellular location">
    <subcellularLocation>
        <location evidence="1">Cell membrane</location>
        <topology evidence="1">Multi-pass membrane protein</topology>
    </subcellularLocation>
</comment>
<sequence>MIQHYNCHNRTTEIWSRPLVYALGVPQMAMTFTSVVFNSVVILVVACSKDLHKPICILFCNLAVSDFLTSSSGFWIATMFIMNPESTMVGTKDLLKAYTFYIISILATIYNLVAIGIERYLAVTESLWTRHRITRNQILGVVFVIWVFAFFLGFMPLMGWNCLEQENISALYGPLCIDYLLFIAIPHSAMALILPFFTYISIIGFLRKQNKSMGALGQHHTTYRLAEIQVVRTSVLIWVLTLLSYTPFFVGAVFDSATQRCLRDLFPGIYIFRNLTAMMITINSLGNPIIYTFNVKRLGHRIKPLRCPSNNRIEVQAIGKM</sequence>
<feature type="transmembrane region" description="Helical" evidence="10">
    <location>
        <begin position="235"/>
        <end position="254"/>
    </location>
</feature>
<evidence type="ECO:0000256" key="5">
    <source>
        <dbReference type="ARBA" id="ARBA00023040"/>
    </source>
</evidence>
<keyword evidence="5 9" id="KW-0297">G-protein coupled receptor</keyword>
<dbReference type="Proteomes" id="UP001652642">
    <property type="component" value="Chromosome 7"/>
</dbReference>
<dbReference type="InParanoid" id="A0A6J0T1H3"/>
<name>A0A6J0T1H3_9SAUR</name>
<dbReference type="AlphaFoldDB" id="A0A6J0T1H3"/>
<dbReference type="InterPro" id="IPR000276">
    <property type="entry name" value="GPCR_Rhodpsn"/>
</dbReference>
<keyword evidence="12" id="KW-1185">Reference proteome</keyword>
<dbReference type="GeneID" id="110075502"/>
<evidence type="ECO:0000259" key="11">
    <source>
        <dbReference type="PROSITE" id="PS50262"/>
    </source>
</evidence>
<feature type="transmembrane region" description="Helical" evidence="10">
    <location>
        <begin position="97"/>
        <end position="117"/>
    </location>
</feature>
<evidence type="ECO:0000313" key="13">
    <source>
        <dbReference type="RefSeq" id="XP_020642486.2"/>
    </source>
</evidence>
<evidence type="ECO:0000256" key="6">
    <source>
        <dbReference type="ARBA" id="ARBA00023136"/>
    </source>
</evidence>
<dbReference type="PROSITE" id="PS00237">
    <property type="entry name" value="G_PROTEIN_RECEP_F1_1"/>
    <property type="match status" value="1"/>
</dbReference>
<feature type="transmembrane region" description="Helical" evidence="10">
    <location>
        <begin position="138"/>
        <end position="159"/>
    </location>
</feature>
<evidence type="ECO:0000256" key="9">
    <source>
        <dbReference type="RuleBase" id="RU000688"/>
    </source>
</evidence>
<keyword evidence="2" id="KW-1003">Cell membrane</keyword>
<evidence type="ECO:0000256" key="4">
    <source>
        <dbReference type="ARBA" id="ARBA00022989"/>
    </source>
</evidence>
<dbReference type="PROSITE" id="PS50262">
    <property type="entry name" value="G_PROTEIN_RECEP_F1_2"/>
    <property type="match status" value="1"/>
</dbReference>
<feature type="transmembrane region" description="Helical" evidence="10">
    <location>
        <begin position="179"/>
        <end position="206"/>
    </location>
</feature>
<keyword evidence="3 9" id="KW-0812">Transmembrane</keyword>
<reference evidence="13" key="1">
    <citation type="submission" date="2025-08" db="UniProtKB">
        <authorList>
            <consortium name="RefSeq"/>
        </authorList>
    </citation>
    <scope>IDENTIFICATION</scope>
</reference>
<evidence type="ECO:0000256" key="7">
    <source>
        <dbReference type="ARBA" id="ARBA00023170"/>
    </source>
</evidence>
<dbReference type="OrthoDB" id="9346248at2759"/>
<keyword evidence="4 10" id="KW-1133">Transmembrane helix</keyword>
<dbReference type="GO" id="GO:0005886">
    <property type="term" value="C:plasma membrane"/>
    <property type="evidence" value="ECO:0007669"/>
    <property type="project" value="UniProtKB-SubCell"/>
</dbReference>
<dbReference type="PANTHER" id="PTHR22750">
    <property type="entry name" value="G-PROTEIN COUPLED RECEPTOR"/>
    <property type="match status" value="1"/>
</dbReference>
<proteinExistence type="inferred from homology"/>
<feature type="transmembrane region" description="Helical" evidence="10">
    <location>
        <begin position="274"/>
        <end position="293"/>
    </location>
</feature>
<protein>
    <submittedName>
        <fullName evidence="13">Lysophosphatidic acid receptor 1-like</fullName>
    </submittedName>
</protein>
<dbReference type="PRINTS" id="PR00237">
    <property type="entry name" value="GPCRRHODOPSN"/>
</dbReference>